<reference evidence="1" key="3">
    <citation type="submission" date="2025-09" db="UniProtKB">
        <authorList>
            <consortium name="Ensembl"/>
        </authorList>
    </citation>
    <scope>IDENTIFICATION</scope>
</reference>
<gene>
    <name evidence="1" type="primary">APPBP2</name>
</gene>
<dbReference type="InterPro" id="IPR042476">
    <property type="entry name" value="APPBP2"/>
</dbReference>
<keyword evidence="2" id="KW-1185">Reference proteome</keyword>
<dbReference type="Ensembl" id="ENSCUST00005014194.1">
    <property type="protein sequence ID" value="ENSCUSP00005013649.1"/>
    <property type="gene ID" value="ENSCUSG00005008773.1"/>
</dbReference>
<dbReference type="PANTHER" id="PTHR46575:SF1">
    <property type="entry name" value="AMYLOID PROTEIN-BINDING PROTEIN 2"/>
    <property type="match status" value="1"/>
</dbReference>
<name>A0A8C3Y326_CATUS</name>
<dbReference type="AlphaFoldDB" id="A0A8C3Y326"/>
<dbReference type="Gene3D" id="1.25.40.10">
    <property type="entry name" value="Tetratricopeptide repeat domain"/>
    <property type="match status" value="2"/>
</dbReference>
<dbReference type="GO" id="GO:0031462">
    <property type="term" value="C:Cul2-RING ubiquitin ligase complex"/>
    <property type="evidence" value="ECO:0007669"/>
    <property type="project" value="TreeGrafter"/>
</dbReference>
<dbReference type="Proteomes" id="UP000694563">
    <property type="component" value="Chromosome 22"/>
</dbReference>
<dbReference type="GO" id="GO:0043161">
    <property type="term" value="P:proteasome-mediated ubiquitin-dependent protein catabolic process"/>
    <property type="evidence" value="ECO:0007669"/>
    <property type="project" value="TreeGrafter"/>
</dbReference>
<dbReference type="GO" id="GO:0006886">
    <property type="term" value="P:intracellular protein transport"/>
    <property type="evidence" value="ECO:0007669"/>
    <property type="project" value="InterPro"/>
</dbReference>
<protein>
    <submittedName>
        <fullName evidence="1">Amyloid beta precursor protein binding protein 2</fullName>
    </submittedName>
</protein>
<reference evidence="1" key="2">
    <citation type="submission" date="2025-08" db="UniProtKB">
        <authorList>
            <consortium name="Ensembl"/>
        </authorList>
    </citation>
    <scope>IDENTIFICATION</scope>
</reference>
<proteinExistence type="predicted"/>
<evidence type="ECO:0000313" key="2">
    <source>
        <dbReference type="Proteomes" id="UP000694563"/>
    </source>
</evidence>
<accession>A0A8C3Y326</accession>
<sequence>MAAVELEWVPETLYNTAISAVVDSYGRARRRDIRSLPENIQFDVYYKLYQQGRLCQLGSEFCELEVFAKVLRALDKRHLLHHCFQALMDHGVKVASVLAYSFSRRCSYIAESDAAVKEKAIQIGFVLGGFLSDAGWYSDAEKVFLSCLQLCTLHDEILHWFRAVECCVRLLHVRNGNCKYHLGEETFKLAQSYMEKLAKHGQQANKAALYGELCALLFAKSHYDEAYKWCIEAMREITVGLPVKVVVDVLRQASKACVVKREFKKAEQLIKHAVYLAREHFGAKHPKYSDTLLDYGFYLLNVDNICQSVAIYQTALDIRQSVFGGKNIHVATAHEDLAYSSYVHQYSSGKFDNALFHAERAIGIITHILPEDHLLLASSKRVKALILEEIAIDCHNKETEQRLLQEAHDLHLSSLQLAKKAFGEFNVQTAKHYGNLGRLYQSMRKFKYENAEKLYLRSIKIIWLSLTHAACEFYLSICFFSWVSLGKKLFGEGYSGLEYDYRGLIKLYNSIGNYEKVFEYHNILANWNRLRDRQFSVTDALEDVSTSPQSTEEVVQSFLMSQNLDGQSS</sequence>
<evidence type="ECO:0000313" key="1">
    <source>
        <dbReference type="Ensembl" id="ENSCUSP00005013649.1"/>
    </source>
</evidence>
<dbReference type="InterPro" id="IPR011990">
    <property type="entry name" value="TPR-like_helical_dom_sf"/>
</dbReference>
<dbReference type="SUPFAM" id="SSF48452">
    <property type="entry name" value="TPR-like"/>
    <property type="match status" value="1"/>
</dbReference>
<dbReference type="PANTHER" id="PTHR46575">
    <property type="entry name" value="AMYLOID PROTEIN-BINDING PROTEIN 2"/>
    <property type="match status" value="1"/>
</dbReference>
<dbReference type="GO" id="GO:1990756">
    <property type="term" value="F:ubiquitin-like ligase-substrate adaptor activity"/>
    <property type="evidence" value="ECO:0007669"/>
    <property type="project" value="TreeGrafter"/>
</dbReference>
<reference evidence="1" key="1">
    <citation type="submission" date="2020-10" db="EMBL/GenBank/DDBJ databases">
        <title>Catharus ustulatus (Swainson's thrush) genome, bCatUst1, primary haplotype v2.</title>
        <authorList>
            <person name="Delmore K."/>
            <person name="Vafadar M."/>
            <person name="Formenti G."/>
            <person name="Chow W."/>
            <person name="Pelan S."/>
            <person name="Howe K."/>
            <person name="Rhie A."/>
            <person name="Mountcastle J."/>
            <person name="Haase B."/>
            <person name="Fedrigo O."/>
            <person name="Jarvis E.D."/>
        </authorList>
    </citation>
    <scope>NUCLEOTIDE SEQUENCE [LARGE SCALE GENOMIC DNA]</scope>
</reference>
<dbReference type="FunFam" id="1.25.40.10:FF:000152">
    <property type="entry name" value="Amyloid protein-binding protein 2 isoform 1"/>
    <property type="match status" value="1"/>
</dbReference>
<organism evidence="1 2">
    <name type="scientific">Catharus ustulatus</name>
    <name type="common">Russet-backed thrush</name>
    <name type="synonym">Hylocichla ustulatus</name>
    <dbReference type="NCBI Taxonomy" id="91951"/>
    <lineage>
        <taxon>Eukaryota</taxon>
        <taxon>Metazoa</taxon>
        <taxon>Chordata</taxon>
        <taxon>Craniata</taxon>
        <taxon>Vertebrata</taxon>
        <taxon>Euteleostomi</taxon>
        <taxon>Archelosauria</taxon>
        <taxon>Archosauria</taxon>
        <taxon>Dinosauria</taxon>
        <taxon>Saurischia</taxon>
        <taxon>Theropoda</taxon>
        <taxon>Coelurosauria</taxon>
        <taxon>Aves</taxon>
        <taxon>Neognathae</taxon>
        <taxon>Neoaves</taxon>
        <taxon>Telluraves</taxon>
        <taxon>Australaves</taxon>
        <taxon>Passeriformes</taxon>
        <taxon>Turdidae</taxon>
        <taxon>Catharus</taxon>
    </lineage>
</organism>